<reference evidence="2 3" key="1">
    <citation type="submission" date="2018-12" db="EMBL/GenBank/DDBJ databases">
        <authorList>
            <consortium name="Pathogen Informatics"/>
        </authorList>
    </citation>
    <scope>NUCLEOTIDE SEQUENCE [LARGE SCALE GENOMIC DNA]</scope>
    <source>
        <strain evidence="2 3">NCTC10437</strain>
    </source>
</reference>
<proteinExistence type="predicted"/>
<evidence type="ECO:0000256" key="1">
    <source>
        <dbReference type="SAM" id="Phobius"/>
    </source>
</evidence>
<name>A0A3S4SEM4_MYCAU</name>
<dbReference type="EMBL" id="LR134356">
    <property type="protein sequence ID" value="VEG51528.1"/>
    <property type="molecule type" value="Genomic_DNA"/>
</dbReference>
<evidence type="ECO:0000313" key="2">
    <source>
        <dbReference type="EMBL" id="VEG51528.1"/>
    </source>
</evidence>
<evidence type="ECO:0008006" key="4">
    <source>
        <dbReference type="Google" id="ProtNLM"/>
    </source>
</evidence>
<keyword evidence="1" id="KW-1133">Transmembrane helix</keyword>
<feature type="transmembrane region" description="Helical" evidence="1">
    <location>
        <begin position="58"/>
        <end position="74"/>
    </location>
</feature>
<gene>
    <name evidence="2" type="ORF">NCTC10437_00638</name>
</gene>
<organism evidence="2 3">
    <name type="scientific">Mycolicibacterium aurum</name>
    <name type="common">Mycobacterium aurum</name>
    <dbReference type="NCBI Taxonomy" id="1791"/>
    <lineage>
        <taxon>Bacteria</taxon>
        <taxon>Bacillati</taxon>
        <taxon>Actinomycetota</taxon>
        <taxon>Actinomycetes</taxon>
        <taxon>Mycobacteriales</taxon>
        <taxon>Mycobacteriaceae</taxon>
        <taxon>Mycolicibacterium</taxon>
    </lineage>
</organism>
<dbReference type="KEGG" id="mauu:NCTC10437_00638"/>
<accession>A0A3S4SEM4</accession>
<keyword evidence="1" id="KW-0472">Membrane</keyword>
<dbReference type="AlphaFoldDB" id="A0A3S4SEM4"/>
<keyword evidence="1" id="KW-0812">Transmembrane</keyword>
<keyword evidence="3" id="KW-1185">Reference proteome</keyword>
<feature type="transmembrane region" description="Helical" evidence="1">
    <location>
        <begin position="34"/>
        <end position="51"/>
    </location>
</feature>
<protein>
    <recommendedName>
        <fullName evidence="4">Transmembrane protein</fullName>
    </recommendedName>
</protein>
<dbReference type="Proteomes" id="UP000279306">
    <property type="component" value="Chromosome"/>
</dbReference>
<sequence length="101" mass="10623">MVMLGAGALALVLGAAIPGRDTPTAPKRAVKRRIYWTGTFVGVILLFLGGLPDVQSAIAFAAAAVILMTGMAYFRTPNLKIGGQIYSAYEPHREPDPPPGV</sequence>
<dbReference type="STRING" id="1791.GCA_001049355_02455"/>
<evidence type="ECO:0000313" key="3">
    <source>
        <dbReference type="Proteomes" id="UP000279306"/>
    </source>
</evidence>